<proteinExistence type="predicted"/>
<comment type="caution">
    <text evidence="1">The sequence shown here is derived from an EMBL/GenBank/DDBJ whole genome shotgun (WGS) entry which is preliminary data.</text>
</comment>
<accession>A0ACC2J9W4</accession>
<dbReference type="Proteomes" id="UP001153332">
    <property type="component" value="Unassembled WGS sequence"/>
</dbReference>
<dbReference type="EMBL" id="JAPUUL010003139">
    <property type="protein sequence ID" value="KAJ8124296.1"/>
    <property type="molecule type" value="Genomic_DNA"/>
</dbReference>
<gene>
    <name evidence="1" type="ORF">O1611_g9345</name>
</gene>
<keyword evidence="2" id="KW-1185">Reference proteome</keyword>
<organism evidence="1 2">
    <name type="scientific">Lasiodiplodia mahajangana</name>
    <dbReference type="NCBI Taxonomy" id="1108764"/>
    <lineage>
        <taxon>Eukaryota</taxon>
        <taxon>Fungi</taxon>
        <taxon>Dikarya</taxon>
        <taxon>Ascomycota</taxon>
        <taxon>Pezizomycotina</taxon>
        <taxon>Dothideomycetes</taxon>
        <taxon>Dothideomycetes incertae sedis</taxon>
        <taxon>Botryosphaeriales</taxon>
        <taxon>Botryosphaeriaceae</taxon>
        <taxon>Lasiodiplodia</taxon>
    </lineage>
</organism>
<reference evidence="1" key="1">
    <citation type="submission" date="2022-12" db="EMBL/GenBank/DDBJ databases">
        <title>Genome Sequence of Lasiodiplodia mahajangana.</title>
        <authorList>
            <person name="Buettner E."/>
        </authorList>
    </citation>
    <scope>NUCLEOTIDE SEQUENCE</scope>
    <source>
        <strain evidence="1">VT137</strain>
    </source>
</reference>
<evidence type="ECO:0000313" key="1">
    <source>
        <dbReference type="EMBL" id="KAJ8124296.1"/>
    </source>
</evidence>
<protein>
    <submittedName>
        <fullName evidence="1">Uncharacterized protein</fullName>
    </submittedName>
</protein>
<name>A0ACC2J9W4_9PEZI</name>
<sequence>MHSEGVLHWLTSVSSNTPLPPGDSEPVVWPPPQTRAYRLQVQREVEQKRQNPPPAVVKPDREPLSHLNQTAKTAPRRRSPRKNAVPDPTPDDGLLQFSEVRAVIDEVGHGKEPQQDRNNGDSRNQRFDQSGQEINEEDPSINPRQAPPSTNLAFQSRVSLSQYILPILHSEDGSETCSSRSTTASRTFRARSPIKRSHHDLEMLEKKVMWLDISMGELRRKMQHHKSEDLYDKVTRALDGGYLPMELRNVLDTKLGLKEQHITLYAKRPVRPMAEPELKAAQFLRDANAQIDGLLPEFFHFESLLLELKALRTIVARTRDHKKLNLAEPSWNESVHRPMLDLAVLHNPTVGIENITGASIKREFLPKPASRLSVTPDTGLISYAMVLNPQVEERLEFERVVNFINLLDFPGFNQSSYYPLRLMPSGVFIETKASVHRSSEAKFRLGMWLASWYNRVSEFPCSENNYILPPPVIPILLVEAASWELYFAFDTGSQYEVCGPVDGSMGTKTLHDAYRLLAVLRTLAHWMATDFLEWVDDCLKQAEL</sequence>
<evidence type="ECO:0000313" key="2">
    <source>
        <dbReference type="Proteomes" id="UP001153332"/>
    </source>
</evidence>